<dbReference type="AlphaFoldDB" id="A0A3S5AHF1"/>
<organism evidence="1 2">
    <name type="scientific">Protopolystoma xenopodis</name>
    <dbReference type="NCBI Taxonomy" id="117903"/>
    <lineage>
        <taxon>Eukaryota</taxon>
        <taxon>Metazoa</taxon>
        <taxon>Spiralia</taxon>
        <taxon>Lophotrochozoa</taxon>
        <taxon>Platyhelminthes</taxon>
        <taxon>Monogenea</taxon>
        <taxon>Polyopisthocotylea</taxon>
        <taxon>Polystomatidea</taxon>
        <taxon>Polystomatidae</taxon>
        <taxon>Protopolystoma</taxon>
    </lineage>
</organism>
<sequence length="297" mass="32844">MGLQNLRARLPLFDFSKLNFRDSDVLNKRKLSISREQFGFFTRSMVAEVNEKYAQKAQNGYDLSSADARFVQPFPNLPPSVPIRPILVEAPPPLRPWNGGVPKSVLRNREAQRRACLSRLAQLNERRCSLLVYSLTSPSSTLTSPQNRLVPTDNALHLTVTPNASEPQDTLFLSNSSSLLGFGDWDTACQLGPDLIHFITRLLNQPLLEPKPCVTNHLDSQLVAGKRQLSEPRAFVRSFASLACRRSLAWWPGACQELAADGRVAESSGFIKPTIIDLASGFNGPVELLPPSLSSSH</sequence>
<name>A0A3S5AHF1_9PLAT</name>
<dbReference type="EMBL" id="CAAALY010028939">
    <property type="protein sequence ID" value="VEL16561.1"/>
    <property type="molecule type" value="Genomic_DNA"/>
</dbReference>
<accession>A0A3S5AHF1</accession>
<keyword evidence="2" id="KW-1185">Reference proteome</keyword>
<evidence type="ECO:0000313" key="2">
    <source>
        <dbReference type="Proteomes" id="UP000784294"/>
    </source>
</evidence>
<reference evidence="1" key="1">
    <citation type="submission" date="2018-11" db="EMBL/GenBank/DDBJ databases">
        <authorList>
            <consortium name="Pathogen Informatics"/>
        </authorList>
    </citation>
    <scope>NUCLEOTIDE SEQUENCE</scope>
</reference>
<comment type="caution">
    <text evidence="1">The sequence shown here is derived from an EMBL/GenBank/DDBJ whole genome shotgun (WGS) entry which is preliminary data.</text>
</comment>
<evidence type="ECO:0000313" key="1">
    <source>
        <dbReference type="EMBL" id="VEL16561.1"/>
    </source>
</evidence>
<feature type="non-terminal residue" evidence="1">
    <location>
        <position position="1"/>
    </location>
</feature>
<gene>
    <name evidence="1" type="ORF">PXEA_LOCUS10001</name>
</gene>
<protein>
    <submittedName>
        <fullName evidence="1">Uncharacterized protein</fullName>
    </submittedName>
</protein>
<proteinExistence type="predicted"/>
<dbReference type="Proteomes" id="UP000784294">
    <property type="component" value="Unassembled WGS sequence"/>
</dbReference>